<gene>
    <name evidence="1" type="ORF">Ato02nite_025010</name>
</gene>
<dbReference type="RefSeq" id="WP_213006638.1">
    <property type="nucleotide sequence ID" value="NZ_BOQN01000036.1"/>
</dbReference>
<keyword evidence="2" id="KW-1185">Reference proteome</keyword>
<name>A0A919W501_9ACTN</name>
<evidence type="ECO:0000313" key="2">
    <source>
        <dbReference type="Proteomes" id="UP000677082"/>
    </source>
</evidence>
<sequence>MRDRFTELDYGLSLLSLMYHQDWRSSGDWTAVLEIFLWEDQTPPAVLALYEDAAAFSSLSRVEIEDVWTASTDENFIFGRDADSGDDFLSVIQERSRTWLVARGIPTPSAGVPIPKRAPAEAVGAQIGSLMAWSDVDGRLVGTFSVLKRFAETSSPDLAFRLFLRIVDARRMEISSQLYHEFVLLGRSLNFGDFVVSSLEYLVSDTNG</sequence>
<organism evidence="1 2">
    <name type="scientific">Paractinoplanes toevensis</name>
    <dbReference type="NCBI Taxonomy" id="571911"/>
    <lineage>
        <taxon>Bacteria</taxon>
        <taxon>Bacillati</taxon>
        <taxon>Actinomycetota</taxon>
        <taxon>Actinomycetes</taxon>
        <taxon>Micromonosporales</taxon>
        <taxon>Micromonosporaceae</taxon>
        <taxon>Paractinoplanes</taxon>
    </lineage>
</organism>
<comment type="caution">
    <text evidence="1">The sequence shown here is derived from an EMBL/GenBank/DDBJ whole genome shotgun (WGS) entry which is preliminary data.</text>
</comment>
<accession>A0A919W501</accession>
<reference evidence="1 2" key="1">
    <citation type="submission" date="2021-03" db="EMBL/GenBank/DDBJ databases">
        <title>Whole genome shotgun sequence of Actinoplanes toevensis NBRC 105298.</title>
        <authorList>
            <person name="Komaki H."/>
            <person name="Tamura T."/>
        </authorList>
    </citation>
    <scope>NUCLEOTIDE SEQUENCE [LARGE SCALE GENOMIC DNA]</scope>
    <source>
        <strain evidence="1 2">NBRC 105298</strain>
    </source>
</reference>
<protein>
    <submittedName>
        <fullName evidence="1">Uncharacterized protein</fullName>
    </submittedName>
</protein>
<evidence type="ECO:0000313" key="1">
    <source>
        <dbReference type="EMBL" id="GIM90708.1"/>
    </source>
</evidence>
<dbReference type="EMBL" id="BOQN01000036">
    <property type="protein sequence ID" value="GIM90708.1"/>
    <property type="molecule type" value="Genomic_DNA"/>
</dbReference>
<dbReference type="Proteomes" id="UP000677082">
    <property type="component" value="Unassembled WGS sequence"/>
</dbReference>
<proteinExistence type="predicted"/>
<dbReference type="AlphaFoldDB" id="A0A919W501"/>